<proteinExistence type="predicted"/>
<accession>A0A1D8NIY3</accession>
<dbReference type="Proteomes" id="UP000182444">
    <property type="component" value="Chromosome 1E"/>
</dbReference>
<evidence type="ECO:0000313" key="2">
    <source>
        <dbReference type="Proteomes" id="UP000182444"/>
    </source>
</evidence>
<evidence type="ECO:0000313" key="1">
    <source>
        <dbReference type="EMBL" id="AOW05557.1"/>
    </source>
</evidence>
<reference evidence="1 2" key="1">
    <citation type="journal article" date="2016" name="PLoS ONE">
        <title>Sequence Assembly of Yarrowia lipolytica Strain W29/CLIB89 Shows Transposable Element Diversity.</title>
        <authorList>
            <person name="Magnan C."/>
            <person name="Yu J."/>
            <person name="Chang I."/>
            <person name="Jahn E."/>
            <person name="Kanomata Y."/>
            <person name="Wu J."/>
            <person name="Zeller M."/>
            <person name="Oakes M."/>
            <person name="Baldi P."/>
            <person name="Sandmeyer S."/>
        </authorList>
    </citation>
    <scope>NUCLEOTIDE SEQUENCE [LARGE SCALE GENOMIC DNA]</scope>
    <source>
        <strain evidence="2">CLIB89(W29)</strain>
    </source>
</reference>
<gene>
    <name evidence="1" type="ORF">YALI1_E20943g</name>
</gene>
<dbReference type="RefSeq" id="XP_068139136.1">
    <property type="nucleotide sequence ID" value="XM_068283035.1"/>
</dbReference>
<name>A0A1D8NIY3_YARLL</name>
<organism evidence="1 2">
    <name type="scientific">Yarrowia lipolytica</name>
    <name type="common">Candida lipolytica</name>
    <dbReference type="NCBI Taxonomy" id="4952"/>
    <lineage>
        <taxon>Eukaryota</taxon>
        <taxon>Fungi</taxon>
        <taxon>Dikarya</taxon>
        <taxon>Ascomycota</taxon>
        <taxon>Saccharomycotina</taxon>
        <taxon>Dipodascomycetes</taxon>
        <taxon>Dipodascales</taxon>
        <taxon>Dipodascales incertae sedis</taxon>
        <taxon>Yarrowia</taxon>
    </lineage>
</organism>
<dbReference type="VEuPathDB" id="FungiDB:YALI1_E20943g"/>
<dbReference type="GeneID" id="94583640"/>
<protein>
    <submittedName>
        <fullName evidence="1">Uncharacterized protein</fullName>
    </submittedName>
</protein>
<dbReference type="EMBL" id="CP017557">
    <property type="protein sequence ID" value="AOW05557.1"/>
    <property type="molecule type" value="Genomic_DNA"/>
</dbReference>
<sequence>MLVPKITPNCTHLHQATLHTRPSLSPLVHHCLSMSITPPSATNPIVFRVPYLCNSDTNGIIPEHSHLAAERVFLAAGHETGGLERRGSTVSRGTPKGTCQDTFERRWIVCSTWTRVALHRGCTSHNWYNGVRQVPVEERTPLFDSGDRDKTRCVEI</sequence>
<dbReference type="AlphaFoldDB" id="A0A1D8NIY3"/>